<dbReference type="EMBL" id="JAGMWT010000002">
    <property type="protein sequence ID" value="KAH7135312.1"/>
    <property type="molecule type" value="Genomic_DNA"/>
</dbReference>
<accession>A0A9P9EDW8</accession>
<dbReference type="PROSITE" id="PS51257">
    <property type="entry name" value="PROKAR_LIPOPROTEIN"/>
    <property type="match status" value="1"/>
</dbReference>
<keyword evidence="2" id="KW-1185">Reference proteome</keyword>
<reference evidence="1" key="1">
    <citation type="journal article" date="2021" name="Nat. Commun.">
        <title>Genetic determinants of endophytism in the Arabidopsis root mycobiome.</title>
        <authorList>
            <person name="Mesny F."/>
            <person name="Miyauchi S."/>
            <person name="Thiergart T."/>
            <person name="Pickel B."/>
            <person name="Atanasova L."/>
            <person name="Karlsson M."/>
            <person name="Huettel B."/>
            <person name="Barry K.W."/>
            <person name="Haridas S."/>
            <person name="Chen C."/>
            <person name="Bauer D."/>
            <person name="Andreopoulos W."/>
            <person name="Pangilinan J."/>
            <person name="LaButti K."/>
            <person name="Riley R."/>
            <person name="Lipzen A."/>
            <person name="Clum A."/>
            <person name="Drula E."/>
            <person name="Henrissat B."/>
            <person name="Kohler A."/>
            <person name="Grigoriev I.V."/>
            <person name="Martin F.M."/>
            <person name="Hacquard S."/>
        </authorList>
    </citation>
    <scope>NUCLEOTIDE SEQUENCE</scope>
    <source>
        <strain evidence="1">MPI-CAGE-CH-0243</strain>
    </source>
</reference>
<name>A0A9P9EDW8_9PLEO</name>
<dbReference type="AlphaFoldDB" id="A0A9P9EDW8"/>
<evidence type="ECO:0000313" key="1">
    <source>
        <dbReference type="EMBL" id="KAH7135312.1"/>
    </source>
</evidence>
<proteinExistence type="predicted"/>
<dbReference type="Proteomes" id="UP000700596">
    <property type="component" value="Unassembled WGS sequence"/>
</dbReference>
<organism evidence="1 2">
    <name type="scientific">Dendryphion nanum</name>
    <dbReference type="NCBI Taxonomy" id="256645"/>
    <lineage>
        <taxon>Eukaryota</taxon>
        <taxon>Fungi</taxon>
        <taxon>Dikarya</taxon>
        <taxon>Ascomycota</taxon>
        <taxon>Pezizomycotina</taxon>
        <taxon>Dothideomycetes</taxon>
        <taxon>Pleosporomycetidae</taxon>
        <taxon>Pleosporales</taxon>
        <taxon>Torulaceae</taxon>
        <taxon>Dendryphion</taxon>
    </lineage>
</organism>
<sequence length="152" mass="17084">MVLRASGIVFAYSAFAGMFGSSCPPRSYANRLLPTHCHRRQPHGVAPEVFSAHEGALQSRDWLRRQSRAAYDRNICDVLSHFRLSISTSTMSDIIIAMPLLPPIKLNTLLLPRGLRRSLSLHARLPAELESDDVIHSIPMLRHLTMEHTTYA</sequence>
<gene>
    <name evidence="1" type="ORF">B0J11DRAFT_157381</name>
</gene>
<evidence type="ECO:0000313" key="2">
    <source>
        <dbReference type="Proteomes" id="UP000700596"/>
    </source>
</evidence>
<comment type="caution">
    <text evidence="1">The sequence shown here is derived from an EMBL/GenBank/DDBJ whole genome shotgun (WGS) entry which is preliminary data.</text>
</comment>
<protein>
    <submittedName>
        <fullName evidence="1">Uncharacterized protein</fullName>
    </submittedName>
</protein>